<keyword evidence="4" id="KW-1185">Reference proteome</keyword>
<evidence type="ECO:0000256" key="1">
    <source>
        <dbReference type="ARBA" id="ARBA00023002"/>
    </source>
</evidence>
<gene>
    <name evidence="3" type="ORF">GCM10007276_18780</name>
</gene>
<accession>A0A8J2YH81</accession>
<comment type="caution">
    <text evidence="3">The sequence shown here is derived from an EMBL/GenBank/DDBJ whole genome shotgun (WGS) entry which is preliminary data.</text>
</comment>
<dbReference type="Gene3D" id="3.30.9.10">
    <property type="entry name" value="D-Amino Acid Oxidase, subunit A, domain 2"/>
    <property type="match status" value="1"/>
</dbReference>
<dbReference type="InterPro" id="IPR006076">
    <property type="entry name" value="FAD-dep_OxRdtase"/>
</dbReference>
<dbReference type="EMBL" id="BMCP01000002">
    <property type="protein sequence ID" value="GGE41672.1"/>
    <property type="molecule type" value="Genomic_DNA"/>
</dbReference>
<keyword evidence="1" id="KW-0560">Oxidoreductase</keyword>
<dbReference type="GO" id="GO:0005737">
    <property type="term" value="C:cytoplasm"/>
    <property type="evidence" value="ECO:0007669"/>
    <property type="project" value="TreeGrafter"/>
</dbReference>
<reference evidence="3" key="2">
    <citation type="submission" date="2020-09" db="EMBL/GenBank/DDBJ databases">
        <authorList>
            <person name="Sun Q."/>
            <person name="Sedlacek I."/>
        </authorList>
    </citation>
    <scope>NUCLEOTIDE SEQUENCE</scope>
    <source>
        <strain evidence="3">CCM 7684</strain>
    </source>
</reference>
<dbReference type="Gene3D" id="3.50.50.60">
    <property type="entry name" value="FAD/NAD(P)-binding domain"/>
    <property type="match status" value="2"/>
</dbReference>
<evidence type="ECO:0000259" key="2">
    <source>
        <dbReference type="Pfam" id="PF01266"/>
    </source>
</evidence>
<dbReference type="SUPFAM" id="SSF54373">
    <property type="entry name" value="FAD-linked reductases, C-terminal domain"/>
    <property type="match status" value="1"/>
</dbReference>
<name>A0A8J2YH81_9RHOB</name>
<dbReference type="Pfam" id="PF01266">
    <property type="entry name" value="DAO"/>
    <property type="match status" value="1"/>
</dbReference>
<evidence type="ECO:0000313" key="4">
    <source>
        <dbReference type="Proteomes" id="UP000602745"/>
    </source>
</evidence>
<feature type="domain" description="FAD dependent oxidoreductase" evidence="2">
    <location>
        <begin position="4"/>
        <end position="395"/>
    </location>
</feature>
<proteinExistence type="predicted"/>
<dbReference type="RefSeq" id="WP_188409475.1">
    <property type="nucleotide sequence ID" value="NZ_BMCP01000002.1"/>
</dbReference>
<dbReference type="AlphaFoldDB" id="A0A8J2YH81"/>
<dbReference type="Proteomes" id="UP000602745">
    <property type="component" value="Unassembled WGS sequence"/>
</dbReference>
<reference evidence="3" key="1">
    <citation type="journal article" date="2014" name="Int. J. Syst. Evol. Microbiol.">
        <title>Complete genome sequence of Corynebacterium casei LMG S-19264T (=DSM 44701T), isolated from a smear-ripened cheese.</title>
        <authorList>
            <consortium name="US DOE Joint Genome Institute (JGI-PGF)"/>
            <person name="Walter F."/>
            <person name="Albersmeier A."/>
            <person name="Kalinowski J."/>
            <person name="Ruckert C."/>
        </authorList>
    </citation>
    <scope>NUCLEOTIDE SEQUENCE</scope>
    <source>
        <strain evidence="3">CCM 7684</strain>
    </source>
</reference>
<protein>
    <submittedName>
        <fullName evidence="3">FAD-dependent oxidoreductase</fullName>
    </submittedName>
</protein>
<organism evidence="3 4">
    <name type="scientific">Agaricicola taiwanensis</name>
    <dbReference type="NCBI Taxonomy" id="591372"/>
    <lineage>
        <taxon>Bacteria</taxon>
        <taxon>Pseudomonadati</taxon>
        <taxon>Pseudomonadota</taxon>
        <taxon>Alphaproteobacteria</taxon>
        <taxon>Rhodobacterales</taxon>
        <taxon>Paracoccaceae</taxon>
        <taxon>Agaricicola</taxon>
    </lineage>
</organism>
<dbReference type="InterPro" id="IPR036188">
    <property type="entry name" value="FAD/NAD-bd_sf"/>
</dbReference>
<sequence>MRKDVTILGAGIVGISTALHLQARGLDVALVDRRAPGEETSFGNAGVIETSALFPVAFPRNITTLMKVGLKRAPQANYSIGGLASVAPWLWSYFRNSTPDKLEHTARTLYPLVSRALEEHEPFIAATGAERYLRRTGWMRVYRSEMPFNEEKTELALADELGVPYEIHETEGALKLEPYLAPVFRHAVLWTGTASVSDPGAVVAGYARLFEECGGLVTKGDALSLAKVDGLYRVETAAGSVAAERVVLALGPWTNDVLTPKGYRLPLATKRGYHMHYKPVGEATLRRPVVDVDGGYCLSSMTRGLRLTTGVEFAGLRAQPTPTQITRTRPYLDELFPHIEGPVDPEPWVGNRPCLPDSIPIIGPSPEDPDLWLAFGHQHLGFTLGPVTGRLLAEMMQGENPLTDPAPFRAERFG</sequence>
<dbReference type="PANTHER" id="PTHR13847">
    <property type="entry name" value="SARCOSINE DEHYDROGENASE-RELATED"/>
    <property type="match status" value="1"/>
</dbReference>
<evidence type="ECO:0000313" key="3">
    <source>
        <dbReference type="EMBL" id="GGE41672.1"/>
    </source>
</evidence>
<dbReference type="SUPFAM" id="SSF51905">
    <property type="entry name" value="FAD/NAD(P)-binding domain"/>
    <property type="match status" value="1"/>
</dbReference>
<dbReference type="PANTHER" id="PTHR13847:SF289">
    <property type="entry name" value="GLYCINE OXIDASE"/>
    <property type="match status" value="1"/>
</dbReference>
<dbReference type="GO" id="GO:0016491">
    <property type="term" value="F:oxidoreductase activity"/>
    <property type="evidence" value="ECO:0007669"/>
    <property type="project" value="UniProtKB-KW"/>
</dbReference>